<keyword evidence="4" id="KW-0560">Oxidoreductase</keyword>
<dbReference type="Proteomes" id="UP001255246">
    <property type="component" value="Unassembled WGS sequence"/>
</dbReference>
<keyword evidence="3 7" id="KW-1133">Transmembrane helix</keyword>
<protein>
    <submittedName>
        <fullName evidence="9">Sterol desaturase family protein</fullName>
    </submittedName>
</protein>
<name>A0ABU3ADM8_9FLAO</name>
<accession>A0ABU3ADM8</accession>
<organism evidence="9 10">
    <name type="scientific">Croceitalea rosinachiae</name>
    <dbReference type="NCBI Taxonomy" id="3075596"/>
    <lineage>
        <taxon>Bacteria</taxon>
        <taxon>Pseudomonadati</taxon>
        <taxon>Bacteroidota</taxon>
        <taxon>Flavobacteriia</taxon>
        <taxon>Flavobacteriales</taxon>
        <taxon>Flavobacteriaceae</taxon>
        <taxon>Croceitalea</taxon>
    </lineage>
</organism>
<feature type="domain" description="Fatty acid hydroxylase" evidence="8">
    <location>
        <begin position="97"/>
        <end position="233"/>
    </location>
</feature>
<evidence type="ECO:0000256" key="2">
    <source>
        <dbReference type="ARBA" id="ARBA00022692"/>
    </source>
</evidence>
<gene>
    <name evidence="9" type="ORF">RM706_13185</name>
</gene>
<evidence type="ECO:0000256" key="7">
    <source>
        <dbReference type="SAM" id="Phobius"/>
    </source>
</evidence>
<dbReference type="RefSeq" id="WP_311352310.1">
    <property type="nucleotide sequence ID" value="NZ_JAVRHR010000003.1"/>
</dbReference>
<evidence type="ECO:0000256" key="6">
    <source>
        <dbReference type="ARBA" id="ARBA00023136"/>
    </source>
</evidence>
<keyword evidence="5" id="KW-0443">Lipid metabolism</keyword>
<sequence>MEQLMNYFETIPPLHRSLILVGGITFFWILEGIVPLFNVKYRKWRHALPNFFFTLSTIIINFPLAFLLLKTSDWTIENQFGVINWLPAMPLWLYVVLGVMLLDLIGAYTAHLVEHKVKPLWMVHLVHHSDHNVDTTTANRHHPLESLIRYTFTLIGVFVVGAPIGVIMLYQSLSVILSQFNHANIRLPRKVDKALSWIIISPDMHKVHHHFVLPYTDSNYGNIFSIWDRLFGTFMELEPDKITYGVDTFPDEKVNSSIVGLLKQPFHKYRKPTTGNHD</sequence>
<feature type="transmembrane region" description="Helical" evidence="7">
    <location>
        <begin position="51"/>
        <end position="71"/>
    </location>
</feature>
<dbReference type="InterPro" id="IPR006694">
    <property type="entry name" value="Fatty_acid_hydroxylase"/>
</dbReference>
<feature type="transmembrane region" description="Helical" evidence="7">
    <location>
        <begin position="91"/>
        <end position="113"/>
    </location>
</feature>
<evidence type="ECO:0000256" key="3">
    <source>
        <dbReference type="ARBA" id="ARBA00022989"/>
    </source>
</evidence>
<evidence type="ECO:0000256" key="5">
    <source>
        <dbReference type="ARBA" id="ARBA00023098"/>
    </source>
</evidence>
<keyword evidence="2 7" id="KW-0812">Transmembrane</keyword>
<evidence type="ECO:0000256" key="1">
    <source>
        <dbReference type="ARBA" id="ARBA00004127"/>
    </source>
</evidence>
<evidence type="ECO:0000256" key="4">
    <source>
        <dbReference type="ARBA" id="ARBA00023002"/>
    </source>
</evidence>
<proteinExistence type="predicted"/>
<evidence type="ECO:0000313" key="10">
    <source>
        <dbReference type="Proteomes" id="UP001255246"/>
    </source>
</evidence>
<dbReference type="Pfam" id="PF04116">
    <property type="entry name" value="FA_hydroxylase"/>
    <property type="match status" value="1"/>
</dbReference>
<feature type="transmembrane region" description="Helical" evidence="7">
    <location>
        <begin position="150"/>
        <end position="170"/>
    </location>
</feature>
<dbReference type="PANTHER" id="PTHR21624">
    <property type="entry name" value="STEROL DESATURASE-RELATED PROTEIN"/>
    <property type="match status" value="1"/>
</dbReference>
<dbReference type="EMBL" id="JAVRHR010000003">
    <property type="protein sequence ID" value="MDT0607995.1"/>
    <property type="molecule type" value="Genomic_DNA"/>
</dbReference>
<keyword evidence="10" id="KW-1185">Reference proteome</keyword>
<dbReference type="PANTHER" id="PTHR21624:SF1">
    <property type="entry name" value="ALKYLGLYCEROL MONOOXYGENASE"/>
    <property type="match status" value="1"/>
</dbReference>
<evidence type="ECO:0000259" key="8">
    <source>
        <dbReference type="Pfam" id="PF04116"/>
    </source>
</evidence>
<evidence type="ECO:0000313" key="9">
    <source>
        <dbReference type="EMBL" id="MDT0607995.1"/>
    </source>
</evidence>
<feature type="transmembrane region" description="Helical" evidence="7">
    <location>
        <begin position="20"/>
        <end position="39"/>
    </location>
</feature>
<comment type="subcellular location">
    <subcellularLocation>
        <location evidence="1">Endomembrane system</location>
        <topology evidence="1">Multi-pass membrane protein</topology>
    </subcellularLocation>
</comment>
<keyword evidence="6 7" id="KW-0472">Membrane</keyword>
<comment type="caution">
    <text evidence="9">The sequence shown here is derived from an EMBL/GenBank/DDBJ whole genome shotgun (WGS) entry which is preliminary data.</text>
</comment>
<reference evidence="9 10" key="1">
    <citation type="submission" date="2023-09" db="EMBL/GenBank/DDBJ databases">
        <authorList>
            <person name="Rey-Velasco X."/>
        </authorList>
    </citation>
    <scope>NUCLEOTIDE SEQUENCE [LARGE SCALE GENOMIC DNA]</scope>
    <source>
        <strain evidence="9 10">F388</strain>
    </source>
</reference>
<dbReference type="InterPro" id="IPR051689">
    <property type="entry name" value="Sterol_desaturase/TMEM195"/>
</dbReference>